<dbReference type="EMBL" id="GBRH01237790">
    <property type="protein sequence ID" value="JAD60105.1"/>
    <property type="molecule type" value="Transcribed_RNA"/>
</dbReference>
<keyword evidence="1" id="KW-0472">Membrane</keyword>
<keyword evidence="1" id="KW-0812">Transmembrane</keyword>
<proteinExistence type="predicted"/>
<dbReference type="AlphaFoldDB" id="A0A0A9BFY8"/>
<reference evidence="2" key="1">
    <citation type="submission" date="2014-09" db="EMBL/GenBank/DDBJ databases">
        <authorList>
            <person name="Magalhaes I.L.F."/>
            <person name="Oliveira U."/>
            <person name="Santos F.R."/>
            <person name="Vidigal T.H.D.A."/>
            <person name="Brescovit A.D."/>
            <person name="Santos A.J."/>
        </authorList>
    </citation>
    <scope>NUCLEOTIDE SEQUENCE</scope>
    <source>
        <tissue evidence="2">Shoot tissue taken approximately 20 cm above the soil surface</tissue>
    </source>
</reference>
<accession>A0A0A9BFY8</accession>
<evidence type="ECO:0000256" key="1">
    <source>
        <dbReference type="SAM" id="Phobius"/>
    </source>
</evidence>
<reference evidence="2" key="2">
    <citation type="journal article" date="2015" name="Data Brief">
        <title>Shoot transcriptome of the giant reed, Arundo donax.</title>
        <authorList>
            <person name="Barrero R.A."/>
            <person name="Guerrero F.D."/>
            <person name="Moolhuijzen P."/>
            <person name="Goolsby J.A."/>
            <person name="Tidwell J."/>
            <person name="Bellgard S.E."/>
            <person name="Bellgard M.I."/>
        </authorList>
    </citation>
    <scope>NUCLEOTIDE SEQUENCE</scope>
    <source>
        <tissue evidence="2">Shoot tissue taken approximately 20 cm above the soil surface</tissue>
    </source>
</reference>
<organism evidence="2">
    <name type="scientific">Arundo donax</name>
    <name type="common">Giant reed</name>
    <name type="synonym">Donax arundinaceus</name>
    <dbReference type="NCBI Taxonomy" id="35708"/>
    <lineage>
        <taxon>Eukaryota</taxon>
        <taxon>Viridiplantae</taxon>
        <taxon>Streptophyta</taxon>
        <taxon>Embryophyta</taxon>
        <taxon>Tracheophyta</taxon>
        <taxon>Spermatophyta</taxon>
        <taxon>Magnoliopsida</taxon>
        <taxon>Liliopsida</taxon>
        <taxon>Poales</taxon>
        <taxon>Poaceae</taxon>
        <taxon>PACMAD clade</taxon>
        <taxon>Arundinoideae</taxon>
        <taxon>Arundineae</taxon>
        <taxon>Arundo</taxon>
    </lineage>
</organism>
<evidence type="ECO:0000313" key="2">
    <source>
        <dbReference type="EMBL" id="JAD60105.1"/>
    </source>
</evidence>
<sequence length="37" mass="4365">MTRFHIIVVMEGALMKLILLLILILCQWLQKDNNLNL</sequence>
<feature type="transmembrane region" description="Helical" evidence="1">
    <location>
        <begin position="6"/>
        <end position="29"/>
    </location>
</feature>
<protein>
    <submittedName>
        <fullName evidence="2">Uncharacterized protein</fullName>
    </submittedName>
</protein>
<keyword evidence="1" id="KW-1133">Transmembrane helix</keyword>
<name>A0A0A9BFY8_ARUDO</name>